<evidence type="ECO:0000313" key="3">
    <source>
        <dbReference type="Proteomes" id="UP000250123"/>
    </source>
</evidence>
<name>A0A330LV99_9GAMM</name>
<dbReference type="PANTHER" id="PTHR43861">
    <property type="entry name" value="TRANS-ACONITATE 2-METHYLTRANSFERASE-RELATED"/>
    <property type="match status" value="1"/>
</dbReference>
<sequence length="303" mass="34688">MNKVERFWEKGYSDHSVWAMGGPSIEVNEIESYLPRNSAVLDIGCGDGRNSVFLALCGHKVTALEMSPNAVKKLRTIADQLSLDIQVIEGRIEDFNPDQTYDLVLAHSSLHFVEKKVWIPLLKKLRDLTKSDGFHNFTSIIGTEEYPIPHECRHANSFERGDLDNIYSDWEIIRSDFYAKWDSHPGIPMHVHVVEKFVARKSLSAANEQFIKTEYDNVQSISGEIFHRIPMNVSQSNVRAMGISPTAVHRTDMHGIKLESQKAEVETYVVEDWIFNGYGLQFTRGLLSGKYHYFTKPFYLECI</sequence>
<dbReference type="Gene3D" id="3.40.50.150">
    <property type="entry name" value="Vaccinia Virus protein VP39"/>
    <property type="match status" value="1"/>
</dbReference>
<dbReference type="EMBL" id="LS483452">
    <property type="protein sequence ID" value="SQH74106.1"/>
    <property type="molecule type" value="Genomic_DNA"/>
</dbReference>
<evidence type="ECO:0000259" key="1">
    <source>
        <dbReference type="Pfam" id="PF03848"/>
    </source>
</evidence>
<proteinExistence type="predicted"/>
<reference evidence="3" key="1">
    <citation type="submission" date="2018-06" db="EMBL/GenBank/DDBJ databases">
        <authorList>
            <person name="Cea G.-C."/>
            <person name="William W."/>
        </authorList>
    </citation>
    <scope>NUCLEOTIDE SEQUENCE [LARGE SCALE GENOMIC DNA]</scope>
    <source>
        <strain evidence="3">DB21MT-2</strain>
    </source>
</reference>
<dbReference type="SUPFAM" id="SSF53335">
    <property type="entry name" value="S-adenosyl-L-methionine-dependent methyltransferases"/>
    <property type="match status" value="1"/>
</dbReference>
<dbReference type="AlphaFoldDB" id="A0A330LV99"/>
<dbReference type="PANTHER" id="PTHR43861:SF1">
    <property type="entry name" value="TRANS-ACONITATE 2-METHYLTRANSFERASE"/>
    <property type="match status" value="1"/>
</dbReference>
<dbReference type="OrthoDB" id="9804312at2"/>
<accession>A0A330LV99</accession>
<evidence type="ECO:0000313" key="2">
    <source>
        <dbReference type="EMBL" id="SQH74106.1"/>
    </source>
</evidence>
<dbReference type="InterPro" id="IPR029063">
    <property type="entry name" value="SAM-dependent_MTases_sf"/>
</dbReference>
<dbReference type="InterPro" id="IPR015985">
    <property type="entry name" value="TehB-like_dom"/>
</dbReference>
<dbReference type="RefSeq" id="WP_112350816.1">
    <property type="nucleotide sequence ID" value="NZ_LS483452.1"/>
</dbReference>
<feature type="domain" description="Tellurite resistance methyltransferase TehB-like" evidence="1">
    <location>
        <begin position="38"/>
        <end position="174"/>
    </location>
</feature>
<dbReference type="CDD" id="cd02440">
    <property type="entry name" value="AdoMet_MTases"/>
    <property type="match status" value="1"/>
</dbReference>
<protein>
    <submittedName>
        <fullName evidence="2">Tellurite resistance protein TehB</fullName>
    </submittedName>
</protein>
<gene>
    <name evidence="2" type="ORF">SHEWBE_0105</name>
</gene>
<dbReference type="Pfam" id="PF03848">
    <property type="entry name" value="TehB"/>
    <property type="match status" value="1"/>
</dbReference>
<dbReference type="KEGG" id="sbk:SHEWBE_0105"/>
<organism evidence="2 3">
    <name type="scientific">Shewanella benthica</name>
    <dbReference type="NCBI Taxonomy" id="43661"/>
    <lineage>
        <taxon>Bacteria</taxon>
        <taxon>Pseudomonadati</taxon>
        <taxon>Pseudomonadota</taxon>
        <taxon>Gammaproteobacteria</taxon>
        <taxon>Alteromonadales</taxon>
        <taxon>Shewanellaceae</taxon>
        <taxon>Shewanella</taxon>
    </lineage>
</organism>
<dbReference type="Proteomes" id="UP000250123">
    <property type="component" value="Chromosome SHEWBE"/>
</dbReference>